<evidence type="ECO:0000313" key="3">
    <source>
        <dbReference type="Proteomes" id="UP000314294"/>
    </source>
</evidence>
<sequence length="133" mass="14420">MIGLPSDDKPDNRGFVFVASHPRQPGEEEDYTKKTSHSRPLLRGTPHWTGTQVSSAALWPCAGLQRYLVAVGGMALQQQRREQLDQALSAEDTALLQQKGVLEPAIPQPSSIGREAGAVARVGVVGEKERLSH</sequence>
<feature type="region of interest" description="Disordered" evidence="1">
    <location>
        <begin position="1"/>
        <end position="47"/>
    </location>
</feature>
<evidence type="ECO:0000256" key="1">
    <source>
        <dbReference type="SAM" id="MobiDB-lite"/>
    </source>
</evidence>
<proteinExistence type="predicted"/>
<dbReference type="OrthoDB" id="10500387at2759"/>
<protein>
    <submittedName>
        <fullName evidence="2">Uncharacterized protein</fullName>
    </submittedName>
</protein>
<gene>
    <name evidence="2" type="ORF">EYF80_006691</name>
</gene>
<evidence type="ECO:0000313" key="2">
    <source>
        <dbReference type="EMBL" id="TNN83084.1"/>
    </source>
</evidence>
<reference evidence="2 3" key="1">
    <citation type="submission" date="2019-03" db="EMBL/GenBank/DDBJ databases">
        <title>First draft genome of Liparis tanakae, snailfish: a comprehensive survey of snailfish specific genes.</title>
        <authorList>
            <person name="Kim W."/>
            <person name="Song I."/>
            <person name="Jeong J.-H."/>
            <person name="Kim D."/>
            <person name="Kim S."/>
            <person name="Ryu S."/>
            <person name="Song J.Y."/>
            <person name="Lee S.K."/>
        </authorList>
    </citation>
    <scope>NUCLEOTIDE SEQUENCE [LARGE SCALE GENOMIC DNA]</scope>
    <source>
        <tissue evidence="2">Muscle</tissue>
    </source>
</reference>
<comment type="caution">
    <text evidence="2">The sequence shown here is derived from an EMBL/GenBank/DDBJ whole genome shotgun (WGS) entry which is preliminary data.</text>
</comment>
<dbReference type="Proteomes" id="UP000314294">
    <property type="component" value="Unassembled WGS sequence"/>
</dbReference>
<dbReference type="AlphaFoldDB" id="A0A4Z2IZT2"/>
<accession>A0A4Z2IZT2</accession>
<organism evidence="2 3">
    <name type="scientific">Liparis tanakae</name>
    <name type="common">Tanaka's snailfish</name>
    <dbReference type="NCBI Taxonomy" id="230148"/>
    <lineage>
        <taxon>Eukaryota</taxon>
        <taxon>Metazoa</taxon>
        <taxon>Chordata</taxon>
        <taxon>Craniata</taxon>
        <taxon>Vertebrata</taxon>
        <taxon>Euteleostomi</taxon>
        <taxon>Actinopterygii</taxon>
        <taxon>Neopterygii</taxon>
        <taxon>Teleostei</taxon>
        <taxon>Neoteleostei</taxon>
        <taxon>Acanthomorphata</taxon>
        <taxon>Eupercaria</taxon>
        <taxon>Perciformes</taxon>
        <taxon>Cottioidei</taxon>
        <taxon>Cottales</taxon>
        <taxon>Liparidae</taxon>
        <taxon>Liparis</taxon>
    </lineage>
</organism>
<keyword evidence="3" id="KW-1185">Reference proteome</keyword>
<dbReference type="EMBL" id="SRLO01000035">
    <property type="protein sequence ID" value="TNN83084.1"/>
    <property type="molecule type" value="Genomic_DNA"/>
</dbReference>
<feature type="compositionally biased region" description="Basic and acidic residues" evidence="1">
    <location>
        <begin position="1"/>
        <end position="12"/>
    </location>
</feature>
<name>A0A4Z2IZT2_9TELE</name>